<sequence length="202" mass="23014">MQNLSSHLGNFLLAACTEAYSQSDEQYACHLGCQNQLPFAELRQEQLMSLMPRIHLLFPLTLVRSFWSDMMDSAQSFITSSWTFYLQADDGKIVIFQSKPEVQYVPQLDQETGDTRGPLSLSKTASDLRPGSSQTYRGLFEERENDSFFKCLSMYVCSRRSIPALDTFQGKALVLYFDLGLSDMKDAVVSRFQAENTQYSFI</sequence>
<evidence type="ECO:0000256" key="12">
    <source>
        <dbReference type="ARBA" id="ARBA00023136"/>
    </source>
</evidence>
<keyword evidence="14" id="KW-0458">Lysosome</keyword>
<evidence type="ECO:0000256" key="5">
    <source>
        <dbReference type="ARBA" id="ARBA00022475"/>
    </source>
</evidence>
<evidence type="ECO:0000256" key="18">
    <source>
        <dbReference type="ARBA" id="ARBA00045285"/>
    </source>
</evidence>
<dbReference type="PANTHER" id="PTHR28652">
    <property type="entry name" value="TRANSMEMBRANE PROTEIN 59-LIKE PROTEIN"/>
    <property type="match status" value="1"/>
</dbReference>
<evidence type="ECO:0000256" key="13">
    <source>
        <dbReference type="ARBA" id="ARBA00023180"/>
    </source>
</evidence>
<evidence type="ECO:0000256" key="14">
    <source>
        <dbReference type="ARBA" id="ARBA00023228"/>
    </source>
</evidence>
<evidence type="ECO:0000256" key="16">
    <source>
        <dbReference type="ARBA" id="ARBA00038589"/>
    </source>
</evidence>
<dbReference type="OrthoDB" id="6371519at2759"/>
<name>A0A2I0T1F1_LIMLA</name>
<evidence type="ECO:0000256" key="11">
    <source>
        <dbReference type="ARBA" id="ARBA00023034"/>
    </source>
</evidence>
<evidence type="ECO:0000256" key="8">
    <source>
        <dbReference type="ARBA" id="ARBA00022753"/>
    </source>
</evidence>
<comment type="function">
    <text evidence="18">Acts as a regulator of autophagy in response to S.aureus infection by promoting activation of LC3 (MAP1LC3A, MAP1LC3B or MAP1LC3C). Acts by interacting with ATG16L1, leading to promote a functional complex between LC3 and ATG16L1 and promoting LC3 lipidation and subsequent activation of autophagy. Modulates the O-glycosylation and complex N-glycosylation steps occurring during the Golgi maturation of several proteins such as APP, BACE1, SEAP or PRNP. Inhibits APP transport to the cell surface and further shedding.</text>
</comment>
<keyword evidence="21" id="KW-1185">Reference proteome</keyword>
<evidence type="ECO:0000256" key="9">
    <source>
        <dbReference type="ARBA" id="ARBA00022989"/>
    </source>
</evidence>
<reference evidence="21" key="2">
    <citation type="submission" date="2017-12" db="EMBL/GenBank/DDBJ databases">
        <title>Genome sequence of the Bar-tailed Godwit (Limosa lapponica baueri).</title>
        <authorList>
            <person name="Lima N.C.B."/>
            <person name="Parody-Merino A.M."/>
            <person name="Battley P.F."/>
            <person name="Fidler A.E."/>
            <person name="Prosdocimi F."/>
        </authorList>
    </citation>
    <scope>NUCLEOTIDE SEQUENCE [LARGE SCALE GENOMIC DNA]</scope>
</reference>
<evidence type="ECO:0000256" key="1">
    <source>
        <dbReference type="ARBA" id="ARBA00004251"/>
    </source>
</evidence>
<comment type="subcellular location">
    <subcellularLocation>
        <location evidence="1">Cell membrane</location>
        <topology evidence="1">Single-pass type I membrane protein</topology>
    </subcellularLocation>
    <subcellularLocation>
        <location evidence="3">Golgi apparatus membrane</location>
        <topology evidence="3">Single-pass type I membrane protein</topology>
    </subcellularLocation>
    <subcellularLocation>
        <location evidence="15">Late endosome membrane</location>
        <topology evidence="15">Single-pass type I membrane protein</topology>
    </subcellularLocation>
    <subcellularLocation>
        <location evidence="2">Lysosome membrane</location>
        <topology evidence="2">Single-pass type I membrane protein</topology>
    </subcellularLocation>
</comment>
<keyword evidence="9" id="KW-1133">Transmembrane helix</keyword>
<dbReference type="Pfam" id="PF12280">
    <property type="entry name" value="BSMAP"/>
    <property type="match status" value="1"/>
</dbReference>
<dbReference type="GO" id="GO:0005765">
    <property type="term" value="C:lysosomal membrane"/>
    <property type="evidence" value="ECO:0007669"/>
    <property type="project" value="UniProtKB-SubCell"/>
</dbReference>
<dbReference type="GO" id="GO:0000139">
    <property type="term" value="C:Golgi membrane"/>
    <property type="evidence" value="ECO:0007669"/>
    <property type="project" value="UniProtKB-SubCell"/>
</dbReference>
<gene>
    <name evidence="20" type="ORF">llap_22094</name>
</gene>
<keyword evidence="7" id="KW-0732">Signal</keyword>
<dbReference type="PANTHER" id="PTHR28652:SF3">
    <property type="entry name" value="TRANSMEMBRANE PROTEIN 59"/>
    <property type="match status" value="1"/>
</dbReference>
<dbReference type="GO" id="GO:0005886">
    <property type="term" value="C:plasma membrane"/>
    <property type="evidence" value="ECO:0007669"/>
    <property type="project" value="UniProtKB-SubCell"/>
</dbReference>
<proteinExistence type="inferred from homology"/>
<keyword evidence="12" id="KW-0472">Membrane</keyword>
<evidence type="ECO:0000256" key="10">
    <source>
        <dbReference type="ARBA" id="ARBA00023006"/>
    </source>
</evidence>
<evidence type="ECO:0000256" key="2">
    <source>
        <dbReference type="ARBA" id="ARBA00004352"/>
    </source>
</evidence>
<evidence type="ECO:0000313" key="21">
    <source>
        <dbReference type="Proteomes" id="UP000233556"/>
    </source>
</evidence>
<evidence type="ECO:0000256" key="4">
    <source>
        <dbReference type="ARBA" id="ARBA00009643"/>
    </source>
</evidence>
<evidence type="ECO:0000256" key="6">
    <source>
        <dbReference type="ARBA" id="ARBA00022692"/>
    </source>
</evidence>
<evidence type="ECO:0000256" key="17">
    <source>
        <dbReference type="ARBA" id="ARBA00039377"/>
    </source>
</evidence>
<evidence type="ECO:0000313" key="20">
    <source>
        <dbReference type="EMBL" id="PKU27602.1"/>
    </source>
</evidence>
<reference evidence="21" key="1">
    <citation type="submission" date="2017-11" db="EMBL/GenBank/DDBJ databases">
        <authorList>
            <person name="Lima N.C."/>
            <person name="Parody-Merino A.M."/>
            <person name="Battley P.F."/>
            <person name="Fidler A.E."/>
            <person name="Prosdocimi F."/>
        </authorList>
    </citation>
    <scope>NUCLEOTIDE SEQUENCE [LARGE SCALE GENOMIC DNA]</scope>
</reference>
<dbReference type="GO" id="GO:0031902">
    <property type="term" value="C:late endosome membrane"/>
    <property type="evidence" value="ECO:0007669"/>
    <property type="project" value="UniProtKB-SubCell"/>
</dbReference>
<dbReference type="AlphaFoldDB" id="A0A2I0T1F1"/>
<keyword evidence="6" id="KW-0812">Transmembrane</keyword>
<dbReference type="GO" id="GO:0010508">
    <property type="term" value="P:positive regulation of autophagy"/>
    <property type="evidence" value="ECO:0007669"/>
    <property type="project" value="TreeGrafter"/>
</dbReference>
<evidence type="ECO:0000256" key="19">
    <source>
        <dbReference type="SAM" id="MobiDB-lite"/>
    </source>
</evidence>
<feature type="compositionally biased region" description="Polar residues" evidence="19">
    <location>
        <begin position="121"/>
        <end position="130"/>
    </location>
</feature>
<feature type="region of interest" description="Disordered" evidence="19">
    <location>
        <begin position="111"/>
        <end position="130"/>
    </location>
</feature>
<organism evidence="20 21">
    <name type="scientific">Limosa lapponica baueri</name>
    <dbReference type="NCBI Taxonomy" id="1758121"/>
    <lineage>
        <taxon>Eukaryota</taxon>
        <taxon>Metazoa</taxon>
        <taxon>Chordata</taxon>
        <taxon>Craniata</taxon>
        <taxon>Vertebrata</taxon>
        <taxon>Euteleostomi</taxon>
        <taxon>Archelosauria</taxon>
        <taxon>Archosauria</taxon>
        <taxon>Dinosauria</taxon>
        <taxon>Saurischia</taxon>
        <taxon>Theropoda</taxon>
        <taxon>Coelurosauria</taxon>
        <taxon>Aves</taxon>
        <taxon>Neognathae</taxon>
        <taxon>Neoaves</taxon>
        <taxon>Charadriiformes</taxon>
        <taxon>Scolopacidae</taxon>
        <taxon>Limosa</taxon>
    </lineage>
</organism>
<dbReference type="Proteomes" id="UP000233556">
    <property type="component" value="Unassembled WGS sequence"/>
</dbReference>
<evidence type="ECO:0000256" key="7">
    <source>
        <dbReference type="ARBA" id="ARBA00022729"/>
    </source>
</evidence>
<keyword evidence="5" id="KW-1003">Cell membrane</keyword>
<dbReference type="InterPro" id="IPR022065">
    <property type="entry name" value="Uncharacterised_TMEM59"/>
</dbReference>
<dbReference type="EMBL" id="KZ525623">
    <property type="protein sequence ID" value="PKU27602.1"/>
    <property type="molecule type" value="Genomic_DNA"/>
</dbReference>
<keyword evidence="10" id="KW-0072">Autophagy</keyword>
<keyword evidence="13" id="KW-0325">Glycoprotein</keyword>
<protein>
    <recommendedName>
        <fullName evidence="17">Transmembrane protein 59</fullName>
    </recommendedName>
</protein>
<comment type="subunit">
    <text evidence="16">Interacts with ATG16L1 (via WD repeats).</text>
</comment>
<keyword evidence="11" id="KW-0333">Golgi apparatus</keyword>
<dbReference type="GO" id="GO:0006914">
    <property type="term" value="P:autophagy"/>
    <property type="evidence" value="ECO:0007669"/>
    <property type="project" value="UniProtKB-KW"/>
</dbReference>
<keyword evidence="8" id="KW-0967">Endosome</keyword>
<comment type="similarity">
    <text evidence="4">Belongs to the TMEM59 family.</text>
</comment>
<evidence type="ECO:0000256" key="15">
    <source>
        <dbReference type="ARBA" id="ARBA00037817"/>
    </source>
</evidence>
<accession>A0A2I0T1F1</accession>
<evidence type="ECO:0000256" key="3">
    <source>
        <dbReference type="ARBA" id="ARBA00004614"/>
    </source>
</evidence>